<feature type="binding site" evidence="17">
    <location>
        <position position="355"/>
    </location>
    <ligand>
        <name>Ca(2+)</name>
        <dbReference type="ChEBI" id="CHEBI:29108"/>
    </ligand>
</feature>
<protein>
    <recommendedName>
        <fullName evidence="15">1-phosphatidylinositol 4,5-bisphosphate phosphodiesterase</fullName>
        <ecNumber evidence="15">3.1.4.11</ecNumber>
    </recommendedName>
</protein>
<dbReference type="GO" id="GO:0048015">
    <property type="term" value="P:phosphatidylinositol-mediated signaling"/>
    <property type="evidence" value="ECO:0007669"/>
    <property type="project" value="TreeGrafter"/>
</dbReference>
<keyword evidence="17" id="KW-0479">Metal-binding</keyword>
<feature type="compositionally biased region" description="Polar residues" evidence="18">
    <location>
        <begin position="1082"/>
        <end position="1096"/>
    </location>
</feature>
<keyword evidence="22" id="KW-1185">Reference proteome</keyword>
<dbReference type="FunFam" id="1.10.238.10:FF:000048">
    <property type="entry name" value="1-phosphatidylinositol 4,5-bisphosphate phosphodiesterase"/>
    <property type="match status" value="1"/>
</dbReference>
<dbReference type="InterPro" id="IPR014815">
    <property type="entry name" value="PLC-beta_C"/>
</dbReference>
<evidence type="ECO:0000256" key="10">
    <source>
        <dbReference type="ARBA" id="ARBA00023136"/>
    </source>
</evidence>
<proteinExistence type="predicted"/>
<dbReference type="PROSITE" id="PS50008">
    <property type="entry name" value="PIPLC_Y_DOMAIN"/>
    <property type="match status" value="1"/>
</dbReference>
<dbReference type="SMART" id="SM00148">
    <property type="entry name" value="PLCXc"/>
    <property type="match status" value="1"/>
</dbReference>
<dbReference type="GO" id="GO:0016042">
    <property type="term" value="P:lipid catabolic process"/>
    <property type="evidence" value="ECO:0007669"/>
    <property type="project" value="UniProtKB-KW"/>
</dbReference>
<feature type="region of interest" description="Disordered" evidence="18">
    <location>
        <begin position="1027"/>
        <end position="1155"/>
    </location>
</feature>
<dbReference type="FunFam" id="2.30.29.240:FF:000007">
    <property type="entry name" value="1-phosphatidylinositol 4,5-bisphosphate phosphodiesterase"/>
    <property type="match status" value="1"/>
</dbReference>
<evidence type="ECO:0000256" key="7">
    <source>
        <dbReference type="ARBA" id="ARBA00022837"/>
    </source>
</evidence>
<feature type="binding site" evidence="17">
    <location>
        <position position="306"/>
    </location>
    <ligand>
        <name>Ca(2+)</name>
        <dbReference type="ChEBI" id="CHEBI:29108"/>
    </ligand>
</feature>
<feature type="region of interest" description="Disordered" evidence="18">
    <location>
        <begin position="969"/>
        <end position="1013"/>
    </location>
</feature>
<comment type="subcellular location">
    <subcellularLocation>
        <location evidence="3">Cytoplasm</location>
    </subcellularLocation>
    <subcellularLocation>
        <location evidence="2">Membrane</location>
    </subcellularLocation>
    <subcellularLocation>
        <location evidence="1">Nucleus</location>
    </subcellularLocation>
</comment>
<evidence type="ECO:0000256" key="15">
    <source>
        <dbReference type="PIRNR" id="PIRNR000956"/>
    </source>
</evidence>
<dbReference type="InterPro" id="IPR001711">
    <property type="entry name" value="PLipase_C_Pinositol-sp_Y"/>
</dbReference>
<dbReference type="Pfam" id="PF08703">
    <property type="entry name" value="PLC-beta_C"/>
    <property type="match status" value="1"/>
</dbReference>
<dbReference type="PROSITE" id="PS50007">
    <property type="entry name" value="PIPLC_X_DOMAIN"/>
    <property type="match status" value="1"/>
</dbReference>
<dbReference type="GO" id="GO:0004435">
    <property type="term" value="F:phosphatidylinositol-4,5-bisphosphate phospholipase C activity"/>
    <property type="evidence" value="ECO:0007669"/>
    <property type="project" value="UniProtKB-UniRule"/>
</dbReference>
<keyword evidence="11 15" id="KW-0807">Transducer</keyword>
<dbReference type="GO" id="GO:0046488">
    <property type="term" value="P:phosphatidylinositol metabolic process"/>
    <property type="evidence" value="ECO:0007669"/>
    <property type="project" value="TreeGrafter"/>
</dbReference>
<dbReference type="SUPFAM" id="SSF49562">
    <property type="entry name" value="C2 domain (Calcium/lipid-binding domain, CaLB)"/>
    <property type="match status" value="1"/>
</dbReference>
<gene>
    <name evidence="21" type="primary">PLCB3</name>
</gene>
<dbReference type="SUPFAM" id="SSF69989">
    <property type="entry name" value="C-terminal domain of PLC-beta"/>
    <property type="match status" value="1"/>
</dbReference>
<name>A0A7N4P646_SARHA</name>
<dbReference type="FunFam" id="2.60.40.150:FF:000008">
    <property type="entry name" value="1-phosphatidylinositol 4,5-bisphosphate phosphodiesterase"/>
    <property type="match status" value="1"/>
</dbReference>
<accession>A0A7N4P646</accession>
<dbReference type="SMART" id="SM00239">
    <property type="entry name" value="C2"/>
    <property type="match status" value="1"/>
</dbReference>
<dbReference type="EC" id="3.1.4.11" evidence="15"/>
<dbReference type="PRINTS" id="PR00390">
    <property type="entry name" value="PHPHLIPASEC"/>
</dbReference>
<dbReference type="InterPro" id="IPR011992">
    <property type="entry name" value="EF-hand-dom_pair"/>
</dbReference>
<feature type="compositionally biased region" description="Basic and acidic residues" evidence="18">
    <location>
        <begin position="1003"/>
        <end position="1013"/>
    </location>
</feature>
<feature type="compositionally biased region" description="Low complexity" evidence="18">
    <location>
        <begin position="437"/>
        <end position="448"/>
    </location>
</feature>
<dbReference type="Pfam" id="PF00388">
    <property type="entry name" value="PI-PLC-X"/>
    <property type="match status" value="1"/>
</dbReference>
<dbReference type="Gene3D" id="1.10.238.10">
    <property type="entry name" value="EF-hand"/>
    <property type="match status" value="1"/>
</dbReference>
<feature type="compositionally biased region" description="Basic and acidic residues" evidence="18">
    <location>
        <begin position="1027"/>
        <end position="1038"/>
    </location>
</feature>
<dbReference type="InterPro" id="IPR000008">
    <property type="entry name" value="C2_dom"/>
</dbReference>
<dbReference type="GO" id="GO:0005737">
    <property type="term" value="C:cytoplasm"/>
    <property type="evidence" value="ECO:0007669"/>
    <property type="project" value="UniProtKB-SubCell"/>
</dbReference>
<feature type="compositionally biased region" description="Acidic residues" evidence="18">
    <location>
        <begin position="454"/>
        <end position="464"/>
    </location>
</feature>
<evidence type="ECO:0000256" key="16">
    <source>
        <dbReference type="PIRSR" id="PIRSR000956-1"/>
    </source>
</evidence>
<feature type="compositionally biased region" description="Polar residues" evidence="18">
    <location>
        <begin position="473"/>
        <end position="484"/>
    </location>
</feature>
<feature type="active site" evidence="16">
    <location>
        <position position="321"/>
    </location>
</feature>
<evidence type="ECO:0000256" key="2">
    <source>
        <dbReference type="ARBA" id="ARBA00004370"/>
    </source>
</evidence>
<dbReference type="SUPFAM" id="SSF47473">
    <property type="entry name" value="EF-hand"/>
    <property type="match status" value="1"/>
</dbReference>
<evidence type="ECO:0000256" key="1">
    <source>
        <dbReference type="ARBA" id="ARBA00004123"/>
    </source>
</evidence>
<dbReference type="CDD" id="cd08591">
    <property type="entry name" value="PI-PLCc_beta"/>
    <property type="match status" value="1"/>
</dbReference>
<feature type="binding site" evidence="17">
    <location>
        <position position="304"/>
    </location>
    <ligand>
        <name>Ca(2+)</name>
        <dbReference type="ChEBI" id="CHEBI:29108"/>
    </ligand>
</feature>
<evidence type="ECO:0000256" key="11">
    <source>
        <dbReference type="ARBA" id="ARBA00023224"/>
    </source>
</evidence>
<comment type="catalytic activity">
    <reaction evidence="14">
        <text>a 1,2-diacyl-sn-glycero-3-phospho-(1D-myo-inositol) + H2O = 1D-myo-inositol 1-phosphate + a 1,2-diacyl-sn-glycerol + H(+)</text>
        <dbReference type="Rhea" id="RHEA:43484"/>
        <dbReference type="ChEBI" id="CHEBI:15377"/>
        <dbReference type="ChEBI" id="CHEBI:15378"/>
        <dbReference type="ChEBI" id="CHEBI:17815"/>
        <dbReference type="ChEBI" id="CHEBI:57880"/>
        <dbReference type="ChEBI" id="CHEBI:58433"/>
    </reaction>
    <physiologicalReaction direction="left-to-right" evidence="14">
        <dbReference type="Rhea" id="RHEA:43485"/>
    </physiologicalReaction>
</comment>
<evidence type="ECO:0000313" key="22">
    <source>
        <dbReference type="Proteomes" id="UP000007648"/>
    </source>
</evidence>
<dbReference type="GO" id="GO:0005516">
    <property type="term" value="F:calmodulin binding"/>
    <property type="evidence" value="ECO:0007669"/>
    <property type="project" value="TreeGrafter"/>
</dbReference>
<evidence type="ECO:0000259" key="20">
    <source>
        <dbReference type="PROSITE" id="PS50008"/>
    </source>
</evidence>
<dbReference type="InterPro" id="IPR017946">
    <property type="entry name" value="PLC-like_Pdiesterase_TIM-brl"/>
</dbReference>
<evidence type="ECO:0000256" key="12">
    <source>
        <dbReference type="ARBA" id="ARBA00023242"/>
    </source>
</evidence>
<keyword evidence="7 17" id="KW-0106">Calcium</keyword>
<evidence type="ECO:0000259" key="19">
    <source>
        <dbReference type="PROSITE" id="PS50004"/>
    </source>
</evidence>
<feature type="compositionally biased region" description="Low complexity" evidence="18">
    <location>
        <begin position="816"/>
        <end position="825"/>
    </location>
</feature>
<evidence type="ECO:0000256" key="14">
    <source>
        <dbReference type="ARBA" id="ARBA00023726"/>
    </source>
</evidence>
<feature type="compositionally biased region" description="Gly residues" evidence="18">
    <location>
        <begin position="1056"/>
        <end position="1068"/>
    </location>
</feature>
<dbReference type="InterPro" id="IPR016280">
    <property type="entry name" value="PLC-beta"/>
</dbReference>
<keyword evidence="9 15" id="KW-0443">Lipid metabolism</keyword>
<keyword evidence="12" id="KW-0539">Nucleus</keyword>
<keyword evidence="4" id="KW-0963">Cytoplasm</keyword>
<dbReference type="InterPro" id="IPR000909">
    <property type="entry name" value="PLipase_C_PInositol-sp_X_dom"/>
</dbReference>
<feature type="domain" description="C2" evidence="19">
    <location>
        <begin position="606"/>
        <end position="730"/>
    </location>
</feature>
<dbReference type="PIRSF" id="PIRSF000956">
    <property type="entry name" value="PLC-beta"/>
    <property type="match status" value="1"/>
</dbReference>
<dbReference type="Pfam" id="PF00387">
    <property type="entry name" value="PI-PLC-Y"/>
    <property type="match status" value="1"/>
</dbReference>
<feature type="domain" description="PI-PLC Y-box" evidence="20">
    <location>
        <begin position="487"/>
        <end position="603"/>
    </location>
</feature>
<dbReference type="CDD" id="cd00275">
    <property type="entry name" value="C2_PLC_like"/>
    <property type="match status" value="1"/>
</dbReference>
<dbReference type="Gene3D" id="2.60.40.150">
    <property type="entry name" value="C2 domain"/>
    <property type="match status" value="1"/>
</dbReference>
<evidence type="ECO:0000256" key="9">
    <source>
        <dbReference type="ARBA" id="ARBA00023098"/>
    </source>
</evidence>
<dbReference type="CDD" id="cd16210">
    <property type="entry name" value="EFh_PI-PLCbeta3"/>
    <property type="match status" value="1"/>
</dbReference>
<dbReference type="GO" id="GO:0007186">
    <property type="term" value="P:G protein-coupled receptor signaling pathway"/>
    <property type="evidence" value="ECO:0007669"/>
    <property type="project" value="TreeGrafter"/>
</dbReference>
<feature type="binding site" evidence="17">
    <location>
        <position position="275"/>
    </location>
    <ligand>
        <name>Ca(2+)</name>
        <dbReference type="ChEBI" id="CHEBI:29108"/>
    </ligand>
</feature>
<dbReference type="InterPro" id="IPR053945">
    <property type="entry name" value="PLCB1-4-like_EFh"/>
</dbReference>
<feature type="region of interest" description="Disordered" evidence="18">
    <location>
        <begin position="895"/>
        <end position="916"/>
    </location>
</feature>
<comment type="catalytic activity">
    <reaction evidence="13">
        <text>a 1,2-diacyl-sn-glycero-3-phospho-(1D-myo-inositol-4,5-bisphosphate) + H2O = 1D-myo-inositol 1,4,5-trisphosphate + a 1,2-diacyl-sn-glycerol + H(+)</text>
        <dbReference type="Rhea" id="RHEA:33179"/>
        <dbReference type="ChEBI" id="CHEBI:15377"/>
        <dbReference type="ChEBI" id="CHEBI:15378"/>
        <dbReference type="ChEBI" id="CHEBI:17815"/>
        <dbReference type="ChEBI" id="CHEBI:58456"/>
        <dbReference type="ChEBI" id="CHEBI:203600"/>
        <dbReference type="EC" id="3.1.4.11"/>
    </reaction>
    <physiologicalReaction direction="left-to-right" evidence="13">
        <dbReference type="Rhea" id="RHEA:33180"/>
    </physiologicalReaction>
</comment>
<dbReference type="Pfam" id="PF22631">
    <property type="entry name" value="PLCB1-4-like_EFh"/>
    <property type="match status" value="1"/>
</dbReference>
<dbReference type="InterPro" id="IPR001192">
    <property type="entry name" value="PI-PLC_fam"/>
</dbReference>
<feature type="compositionally biased region" description="Basic and acidic residues" evidence="18">
    <location>
        <begin position="1145"/>
        <end position="1155"/>
    </location>
</feature>
<dbReference type="AlphaFoldDB" id="A0A7N4P646"/>
<keyword evidence="10" id="KW-0472">Membrane</keyword>
<feature type="compositionally biased region" description="Basic and acidic residues" evidence="18">
    <location>
        <begin position="969"/>
        <end position="985"/>
    </location>
</feature>
<dbReference type="Gene3D" id="3.20.20.190">
    <property type="entry name" value="Phosphatidylinositol (PI) phosphodiesterase"/>
    <property type="match status" value="1"/>
</dbReference>
<feature type="active site" evidence="16">
    <location>
        <position position="274"/>
    </location>
</feature>
<dbReference type="SUPFAM" id="SSF50729">
    <property type="entry name" value="PH domain-like"/>
    <property type="match status" value="1"/>
</dbReference>
<dbReference type="InterPro" id="IPR037862">
    <property type="entry name" value="PLC-beta_PH"/>
</dbReference>
<evidence type="ECO:0000313" key="21">
    <source>
        <dbReference type="Ensembl" id="ENSSHAP00000032813.1"/>
    </source>
</evidence>
<dbReference type="Ensembl" id="ENSSHAT00000033989.1">
    <property type="protein sequence ID" value="ENSSHAP00000032813.1"/>
    <property type="gene ID" value="ENSSHAG00000004792.2"/>
</dbReference>
<dbReference type="PROSITE" id="PS50004">
    <property type="entry name" value="C2"/>
    <property type="match status" value="1"/>
</dbReference>
<dbReference type="GO" id="GO:0051209">
    <property type="term" value="P:release of sequestered calcium ion into cytosol"/>
    <property type="evidence" value="ECO:0007669"/>
    <property type="project" value="TreeGrafter"/>
</dbReference>
<keyword evidence="8 15" id="KW-0442">Lipid degradation</keyword>
<dbReference type="Pfam" id="PF17787">
    <property type="entry name" value="PH_14"/>
    <property type="match status" value="1"/>
</dbReference>
<dbReference type="SUPFAM" id="SSF51695">
    <property type="entry name" value="PLC-like phosphodiesterases"/>
    <property type="match status" value="1"/>
</dbReference>
<comment type="function">
    <text evidence="15">Catalyzes the production of the second messenger molecules diacylglycerol (DAG) and inositol 1,4,5-trisphosphate (IP3).</text>
</comment>
<evidence type="ECO:0000256" key="5">
    <source>
        <dbReference type="ARBA" id="ARBA00022553"/>
    </source>
</evidence>
<sequence>MEVDTLDISSIRDTRTGRYARLPKDPKIREILGFGGPETKPEDKLVTIVAGPDPVNTTFLNFMAVQEDTAKVWADELFKLAMNILAQNASRNTFLKKAYTKLKLQVNQDGRIPVKNILKMFSADKKRVETALESCGLNFNRSQSIRPDEFSLEIFERFLNKLCLRPDIDKILLEIGAKGKPYLTLEQLLDFVNQKQRDPRLNEVLYPPLRPAQARLLIEKYEPNQQFLERDQMSMEGFSRYLGGEENSILPPETLDLSNDMTQPLSSYFINSSHNTYLTAGQLAGTSSVEMYRQALLWGCRCVELDVWKGRPPEEEPFITHGFTMTTEVPLRDVLEAIAETAFKTSPFPVILSFENHVDSAKQQAKMAEYCRTIFGDALLIDPLDKYPLAPGVPLPSPQDLMGRILVKNKKRHHPPLNLGEGSVRKRPLEQSNSALSESSVVTEPSSPQLDREAESEEEEEEEPPDPKKTSTDEGTASSEVNATEEMSTLVNYVEPVKFKSFEVARKRNKSYEMSSFVETKALEQLTKSPMEFVEYNKQQLSRIYPKGTRVDSSNYMPQLFWNAGCQLVALNFQTLDLPMQLNAGVFEYNGRSGYLLKPEFMRRQDKSFDPFTEGIVDGIVANALRVKVISGQFLSDRKVSIYVEVDLFGLPADTRRKYRTRPSQGNSFNPVWDEEPFDFPKVVLPTLASLRVAAFEEGGKFVGHRILPVSAIRSGYHYICLRNEANQPLCLPALLIYTEASDYIPDDHQDYAEALSNPIKHVSLMDQRSKQLAALMGESEAAPETSEDLPSQRPDRPPPKRSIHGCPEFVPSQPPGSGTSPTSPVINRPGQCDELVASILGEVSVVPLEELRAHKSLGKLRSRQERDLRELQKKHQRKAVAFTRRLLGALAQHRGEMEKRRKSGGPEEEEEEEMRKYRELQKQQFQCLLDFREAQADAEAERRQEHLRQVQQRLRELVLETHASQLKKLKETSDKEKKELQKILDRKRHNSISEAKTREKHKKEAELNEINRRHITESVNSIRRLEDAQKQRQERVLSEQQQVQEQLDKEEPKVKGGGRGGEGQPGGGGPPTPRPVPPLQATAQLAQECQAQRAQLAQEIRRSLPGELLPDDDDEPLGTGNGHPLGRASNGHPLGSASNGHAPGSERQEENTQF</sequence>
<keyword evidence="5" id="KW-0597">Phosphoprotein</keyword>
<dbReference type="GO" id="GO:0005509">
    <property type="term" value="F:calcium ion binding"/>
    <property type="evidence" value="ECO:0007669"/>
    <property type="project" value="UniProtKB-UniRule"/>
</dbReference>
<dbReference type="PANTHER" id="PTHR10336:SF11">
    <property type="entry name" value="1-PHOSPHATIDYLINOSITOL 4,5-BISPHOSPHATE PHOSPHODIESTERASE BETA-3"/>
    <property type="match status" value="1"/>
</dbReference>
<keyword evidence="6 15" id="KW-0378">Hydrolase</keyword>
<evidence type="ECO:0000256" key="17">
    <source>
        <dbReference type="PIRSR" id="PIRSR000956-2"/>
    </source>
</evidence>
<feature type="compositionally biased region" description="Pro residues" evidence="18">
    <location>
        <begin position="1069"/>
        <end position="1079"/>
    </location>
</feature>
<dbReference type="Proteomes" id="UP000007648">
    <property type="component" value="Unassembled WGS sequence"/>
</dbReference>
<dbReference type="InterPro" id="IPR035892">
    <property type="entry name" value="C2_domain_sf"/>
</dbReference>
<dbReference type="Gene3D" id="2.30.29.240">
    <property type="match status" value="1"/>
</dbReference>
<dbReference type="GeneTree" id="ENSGT00940000160539"/>
<evidence type="ECO:0000256" key="18">
    <source>
        <dbReference type="SAM" id="MobiDB-lite"/>
    </source>
</evidence>
<dbReference type="FunFam" id="1.20.1230.10:FF:000003">
    <property type="entry name" value="1-phosphatidylinositol 4,5-bisphosphate phosphodiesterase"/>
    <property type="match status" value="1"/>
</dbReference>
<dbReference type="Pfam" id="PF00168">
    <property type="entry name" value="C2"/>
    <property type="match status" value="1"/>
</dbReference>
<evidence type="ECO:0000256" key="8">
    <source>
        <dbReference type="ARBA" id="ARBA00022963"/>
    </source>
</evidence>
<reference evidence="21" key="2">
    <citation type="submission" date="2025-08" db="UniProtKB">
        <authorList>
            <consortium name="Ensembl"/>
        </authorList>
    </citation>
    <scope>IDENTIFICATION</scope>
</reference>
<comment type="cofactor">
    <cofactor evidence="17">
        <name>Ca(2+)</name>
        <dbReference type="ChEBI" id="CHEBI:29108"/>
    </cofactor>
    <text evidence="17">Binds 1 Ca(2+) ion per subunit.</text>
</comment>
<dbReference type="PANTHER" id="PTHR10336">
    <property type="entry name" value="PHOSPHOINOSITIDE-SPECIFIC PHOSPHOLIPASE C FAMILY PROTEIN"/>
    <property type="match status" value="1"/>
</dbReference>
<evidence type="ECO:0000256" key="13">
    <source>
        <dbReference type="ARBA" id="ARBA00023674"/>
    </source>
</evidence>
<reference evidence="21 22" key="1">
    <citation type="journal article" date="2011" name="Proc. Natl. Acad. Sci. U.S.A.">
        <title>Genetic diversity and population structure of the endangered marsupial Sarcophilus harrisii (Tasmanian devil).</title>
        <authorList>
            <person name="Miller W."/>
            <person name="Hayes V.M."/>
            <person name="Ratan A."/>
            <person name="Petersen D.C."/>
            <person name="Wittekindt N.E."/>
            <person name="Miller J."/>
            <person name="Walenz B."/>
            <person name="Knight J."/>
            <person name="Qi J."/>
            <person name="Zhao F."/>
            <person name="Wang Q."/>
            <person name="Bedoya-Reina O.C."/>
            <person name="Katiyar N."/>
            <person name="Tomsho L.P."/>
            <person name="Kasson L.M."/>
            <person name="Hardie R.A."/>
            <person name="Woodbridge P."/>
            <person name="Tindall E.A."/>
            <person name="Bertelsen M.F."/>
            <person name="Dixon D."/>
            <person name="Pyecroft S."/>
            <person name="Helgen K.M."/>
            <person name="Lesk A.M."/>
            <person name="Pringle T.H."/>
            <person name="Patterson N."/>
            <person name="Zhang Y."/>
            <person name="Kreiss A."/>
            <person name="Woods G.M."/>
            <person name="Jones M.E."/>
            <person name="Schuster S.C."/>
        </authorList>
    </citation>
    <scope>NUCLEOTIDE SEQUENCE [LARGE SCALE GENOMIC DNA]</scope>
</reference>
<dbReference type="CDD" id="cd13361">
    <property type="entry name" value="PH_PLC_beta"/>
    <property type="match status" value="1"/>
</dbReference>
<evidence type="ECO:0000256" key="6">
    <source>
        <dbReference type="ARBA" id="ARBA00022801"/>
    </source>
</evidence>
<dbReference type="Gene3D" id="1.20.1230.10">
    <property type="entry name" value="Phospholipase C beta, distal C-terminal domain"/>
    <property type="match status" value="1"/>
</dbReference>
<dbReference type="GO" id="GO:0016020">
    <property type="term" value="C:membrane"/>
    <property type="evidence" value="ECO:0007669"/>
    <property type="project" value="UniProtKB-SubCell"/>
</dbReference>
<organism evidence="21 22">
    <name type="scientific">Sarcophilus harrisii</name>
    <name type="common">Tasmanian devil</name>
    <name type="synonym">Sarcophilus laniarius</name>
    <dbReference type="NCBI Taxonomy" id="9305"/>
    <lineage>
        <taxon>Eukaryota</taxon>
        <taxon>Metazoa</taxon>
        <taxon>Chordata</taxon>
        <taxon>Craniata</taxon>
        <taxon>Vertebrata</taxon>
        <taxon>Euteleostomi</taxon>
        <taxon>Mammalia</taxon>
        <taxon>Metatheria</taxon>
        <taxon>Dasyuromorphia</taxon>
        <taxon>Dasyuridae</taxon>
        <taxon>Sarcophilus</taxon>
    </lineage>
</organism>
<evidence type="ECO:0000256" key="4">
    <source>
        <dbReference type="ARBA" id="ARBA00022490"/>
    </source>
</evidence>
<evidence type="ECO:0000256" key="3">
    <source>
        <dbReference type="ARBA" id="ARBA00004496"/>
    </source>
</evidence>
<feature type="region of interest" description="Disordered" evidence="18">
    <location>
        <begin position="777"/>
        <end position="830"/>
    </location>
</feature>
<reference evidence="21" key="3">
    <citation type="submission" date="2025-09" db="UniProtKB">
        <authorList>
            <consortium name="Ensembl"/>
        </authorList>
    </citation>
    <scope>IDENTIFICATION</scope>
</reference>
<dbReference type="GO" id="GO:0005634">
    <property type="term" value="C:nucleus"/>
    <property type="evidence" value="ECO:0007669"/>
    <property type="project" value="UniProtKB-SubCell"/>
</dbReference>
<feature type="region of interest" description="Disordered" evidence="18">
    <location>
        <begin position="410"/>
        <end position="484"/>
    </location>
</feature>
<dbReference type="InterPro" id="IPR042531">
    <property type="entry name" value="PLC-beta_C_sf"/>
</dbReference>
<dbReference type="SMART" id="SM00149">
    <property type="entry name" value="PLCYc"/>
    <property type="match status" value="1"/>
</dbReference>